<gene>
    <name evidence="9" type="ORF">TAT_000039600</name>
    <name evidence="10" type="ORF">TAV_000039200</name>
</gene>
<keyword evidence="7" id="KW-0539">Nucleus</keyword>
<dbReference type="VEuPathDB" id="PiroplasmaDB:TA21085"/>
<evidence type="ECO:0000313" key="10">
    <source>
        <dbReference type="EMBL" id="SVP89695.1"/>
    </source>
</evidence>
<evidence type="ECO:0000256" key="1">
    <source>
        <dbReference type="ARBA" id="ARBA00004604"/>
    </source>
</evidence>
<dbReference type="SMART" id="SM00320">
    <property type="entry name" value="WD40"/>
    <property type="match status" value="4"/>
</dbReference>
<dbReference type="InterPro" id="IPR015943">
    <property type="entry name" value="WD40/YVTN_repeat-like_dom_sf"/>
</dbReference>
<evidence type="ECO:0000256" key="5">
    <source>
        <dbReference type="ARBA" id="ARBA00022737"/>
    </source>
</evidence>
<dbReference type="InterPro" id="IPR001680">
    <property type="entry name" value="WD40_rpt"/>
</dbReference>
<evidence type="ECO:0000256" key="4">
    <source>
        <dbReference type="ARBA" id="ARBA00022574"/>
    </source>
</evidence>
<keyword evidence="3" id="KW-0698">rRNA processing</keyword>
<sequence>MGSDCTIESNEILNSTNYLDLSKDVTLDHNYLDYTPFNNIPSSSGGYIVGERPVFLKNSIICVINNQKCILYNALNGNKVSQTHNNPDLLIGCKSFTYEESYEFLLCSSSDGTILCYNIPQKIEDSVLPVLFKLKVKCRKLLTFEVNAKNGNLLCLIINRKNHVKLLHVKPNYEMLVYSNEKVQSNRQNYKLTYVGSKSYHEKTELLKIESNNVDLFASNNDFSRVIITYRKCFLLFEQGSGKCHFYEHSNVINSITMNKGSVILGDLIGQIIVIDYTNGSGTANMLSFSESVINFKRLSNMYHNNVGNKMVYKKVSISLYHWHSHNVNSLCFYKDKLLSGGEEAVLVVWDLKINERKFVTNLGGPIFHISCSQEHIAVTLQDNTVLIIDPVSLIVVKSITSLINTSQNCILKLIDNHKICAVNDKTIQVYDYYDDKQVSTANINRVNYVSRQDQSFGINYKVTNICISFNYVLVALKRQLLSNKTFKLLLQFFVNQTLCKNNPAISKNPLLDINNQNYVLNNTINDIHQDSVTSIKQLNSNGQFISSSLDGNLNVYTRISEGYWVINQVITYKELPIHGLKVTNNIIIATNSNLLSIFKNDSNGVKLIKTIKTDFEGIKKINNENLLLYKNNEVDILNIRTNAREEFLKLESELTIRKVIYRPKDNLLIVVSKSLDTKLNLQVYSNKEMIYQKYVSEGSRVKLVKPEYSAPLYCLLIFIGHNIEVLKICKRDSKWMVVDQQDKYSTHYSFKKLNKVNFNYLNEFINALMSNTGSKIIKDTLKSKSIVQYEKARIKRINLLNLVESNQIPTPNQIINQLVNNII</sequence>
<dbReference type="EMBL" id="UIVT01000001">
    <property type="protein sequence ID" value="SVP88535.1"/>
    <property type="molecule type" value="Genomic_DNA"/>
</dbReference>
<dbReference type="GO" id="GO:0045943">
    <property type="term" value="P:positive regulation of transcription by RNA polymerase I"/>
    <property type="evidence" value="ECO:0007669"/>
    <property type="project" value="InterPro"/>
</dbReference>
<dbReference type="SUPFAM" id="SSF50978">
    <property type="entry name" value="WD40 repeat-like"/>
    <property type="match status" value="2"/>
</dbReference>
<dbReference type="PROSITE" id="PS50082">
    <property type="entry name" value="WD_REPEATS_2"/>
    <property type="match status" value="1"/>
</dbReference>
<comment type="subcellular location">
    <subcellularLocation>
        <location evidence="1">Nucleus</location>
        <location evidence="1">Nucleolus</location>
    </subcellularLocation>
</comment>
<dbReference type="PANTHER" id="PTHR44215:SF1">
    <property type="entry name" value="WD REPEAT-CONTAINING PROTEIN 75"/>
    <property type="match status" value="1"/>
</dbReference>
<dbReference type="AlphaFoldDB" id="A0A3B0MJ11"/>
<evidence type="ECO:0000256" key="2">
    <source>
        <dbReference type="ARBA" id="ARBA00022517"/>
    </source>
</evidence>
<keyword evidence="4 8" id="KW-0853">WD repeat</keyword>
<organism evidence="10">
    <name type="scientific">Theileria annulata</name>
    <dbReference type="NCBI Taxonomy" id="5874"/>
    <lineage>
        <taxon>Eukaryota</taxon>
        <taxon>Sar</taxon>
        <taxon>Alveolata</taxon>
        <taxon>Apicomplexa</taxon>
        <taxon>Aconoidasida</taxon>
        <taxon>Piroplasmida</taxon>
        <taxon>Theileriidae</taxon>
        <taxon>Theileria</taxon>
    </lineage>
</organism>
<dbReference type="Gene3D" id="2.130.10.10">
    <property type="entry name" value="YVTN repeat-like/Quinoprotein amine dehydrogenase"/>
    <property type="match status" value="2"/>
</dbReference>
<dbReference type="InterPro" id="IPR036322">
    <property type="entry name" value="WD40_repeat_dom_sf"/>
</dbReference>
<accession>A0A3B0MJ11</accession>
<dbReference type="InterPro" id="IPR053826">
    <property type="entry name" value="WDR75"/>
</dbReference>
<evidence type="ECO:0000256" key="8">
    <source>
        <dbReference type="PROSITE-ProRule" id="PRU00221"/>
    </source>
</evidence>
<dbReference type="GO" id="GO:0003723">
    <property type="term" value="F:RNA binding"/>
    <property type="evidence" value="ECO:0007669"/>
    <property type="project" value="InterPro"/>
</dbReference>
<evidence type="ECO:0000256" key="6">
    <source>
        <dbReference type="ARBA" id="ARBA00023163"/>
    </source>
</evidence>
<dbReference type="GO" id="GO:0032040">
    <property type="term" value="C:small-subunit processome"/>
    <property type="evidence" value="ECO:0007669"/>
    <property type="project" value="InterPro"/>
</dbReference>
<feature type="repeat" description="WD" evidence="8">
    <location>
        <begin position="321"/>
        <end position="360"/>
    </location>
</feature>
<evidence type="ECO:0000313" key="9">
    <source>
        <dbReference type="EMBL" id="SVP88535.1"/>
    </source>
</evidence>
<proteinExistence type="predicted"/>
<dbReference type="PANTHER" id="PTHR44215">
    <property type="entry name" value="WD REPEAT-CONTAINING PROTEIN 75"/>
    <property type="match status" value="1"/>
</dbReference>
<dbReference type="GO" id="GO:0006364">
    <property type="term" value="P:rRNA processing"/>
    <property type="evidence" value="ECO:0007669"/>
    <property type="project" value="UniProtKB-KW"/>
</dbReference>
<protein>
    <submittedName>
        <fullName evidence="10">WD domain, G-beta repeat, putative</fullName>
    </submittedName>
</protein>
<keyword evidence="5" id="KW-0677">Repeat</keyword>
<name>A0A3B0MJ11_THEAN</name>
<reference evidence="10" key="1">
    <citation type="submission" date="2018-07" db="EMBL/GenBank/DDBJ databases">
        <authorList>
            <person name="Quirk P.G."/>
            <person name="Krulwich T.A."/>
        </authorList>
    </citation>
    <scope>NUCLEOTIDE SEQUENCE</scope>
    <source>
        <strain evidence="10">Anand</strain>
    </source>
</reference>
<keyword evidence="6" id="KW-0804">Transcription</keyword>
<dbReference type="EMBL" id="UIVS01000001">
    <property type="protein sequence ID" value="SVP89695.1"/>
    <property type="molecule type" value="Genomic_DNA"/>
</dbReference>
<keyword evidence="2" id="KW-0690">Ribosome biogenesis</keyword>
<evidence type="ECO:0000256" key="3">
    <source>
        <dbReference type="ARBA" id="ARBA00022552"/>
    </source>
</evidence>
<evidence type="ECO:0000256" key="7">
    <source>
        <dbReference type="ARBA" id="ARBA00023242"/>
    </source>
</evidence>
<dbReference type="GO" id="GO:2000234">
    <property type="term" value="P:positive regulation of rRNA processing"/>
    <property type="evidence" value="ECO:0007669"/>
    <property type="project" value="TreeGrafter"/>
</dbReference>